<dbReference type="eggNOG" id="KOG3431">
    <property type="taxonomic scope" value="Eukaryota"/>
</dbReference>
<dbReference type="AlphaFoldDB" id="A0A0L0D443"/>
<dbReference type="PANTHER" id="PTHR10840:SF0">
    <property type="entry name" value="PROGRAMMED CELL DEATH PROTEIN 5"/>
    <property type="match status" value="1"/>
</dbReference>
<accession>A0A0L0D443</accession>
<keyword evidence="2" id="KW-0238">DNA-binding</keyword>
<dbReference type="InterPro" id="IPR036883">
    <property type="entry name" value="PDCD5-like_sf"/>
</dbReference>
<name>A0A0L0D443_THETB</name>
<evidence type="ECO:0000313" key="3">
    <source>
        <dbReference type="Proteomes" id="UP000054408"/>
    </source>
</evidence>
<dbReference type="PANTHER" id="PTHR10840">
    <property type="entry name" value="PROGRAMMED CELL DEATH PROTEIN 5"/>
    <property type="match status" value="1"/>
</dbReference>
<dbReference type="GO" id="GO:0003677">
    <property type="term" value="F:DNA binding"/>
    <property type="evidence" value="ECO:0007669"/>
    <property type="project" value="UniProtKB-KW"/>
</dbReference>
<dbReference type="Proteomes" id="UP000054408">
    <property type="component" value="Unassembled WGS sequence"/>
</dbReference>
<dbReference type="Gene3D" id="1.10.8.140">
    <property type="entry name" value="PDCD5-like"/>
    <property type="match status" value="1"/>
</dbReference>
<dbReference type="SUPFAM" id="SSF46950">
    <property type="entry name" value="Double-stranded DNA-binding domain"/>
    <property type="match status" value="1"/>
</dbReference>
<dbReference type="RefSeq" id="XP_013760149.1">
    <property type="nucleotide sequence ID" value="XM_013904695.1"/>
</dbReference>
<evidence type="ECO:0000256" key="1">
    <source>
        <dbReference type="ARBA" id="ARBA00010490"/>
    </source>
</evidence>
<comment type="similarity">
    <text evidence="1">Belongs to the PDCD5 family.</text>
</comment>
<dbReference type="GO" id="GO:0005634">
    <property type="term" value="C:nucleus"/>
    <property type="evidence" value="ECO:0007669"/>
    <property type="project" value="TreeGrafter"/>
</dbReference>
<dbReference type="OMA" id="MLVRIMT"/>
<protein>
    <submittedName>
        <fullName evidence="2">DNA-binding protein</fullName>
    </submittedName>
</protein>
<sequence>MDDAAFQQQAQQARAQAEAQAEAMARREQMLVRIMTPEARERLATVRLVNEARAAAAEDHFLQLAANGQLDAKVNDSRLKDVLEAQGAAPRSKITFARRTHDDDDW</sequence>
<gene>
    <name evidence="2" type="ORF">AMSG_03307</name>
</gene>
<dbReference type="OrthoDB" id="10252486at2759"/>
<dbReference type="InterPro" id="IPR002836">
    <property type="entry name" value="PDCD5-like"/>
</dbReference>
<dbReference type="Pfam" id="PF01984">
    <property type="entry name" value="dsDNA_bind"/>
    <property type="match status" value="1"/>
</dbReference>
<organism evidence="2 3">
    <name type="scientific">Thecamonas trahens ATCC 50062</name>
    <dbReference type="NCBI Taxonomy" id="461836"/>
    <lineage>
        <taxon>Eukaryota</taxon>
        <taxon>Apusozoa</taxon>
        <taxon>Apusomonadida</taxon>
        <taxon>Apusomonadidae</taxon>
        <taxon>Thecamonas</taxon>
    </lineage>
</organism>
<dbReference type="EMBL" id="GL349444">
    <property type="protein sequence ID" value="KNC46876.1"/>
    <property type="molecule type" value="Genomic_DNA"/>
</dbReference>
<evidence type="ECO:0000313" key="2">
    <source>
        <dbReference type="EMBL" id="KNC46876.1"/>
    </source>
</evidence>
<proteinExistence type="inferred from homology"/>
<dbReference type="GeneID" id="25562919"/>
<reference evidence="2 3" key="1">
    <citation type="submission" date="2010-05" db="EMBL/GenBank/DDBJ databases">
        <title>The Genome Sequence of Thecamonas trahens ATCC 50062.</title>
        <authorList>
            <consortium name="The Broad Institute Genome Sequencing Platform"/>
            <person name="Russ C."/>
            <person name="Cuomo C."/>
            <person name="Shea T."/>
            <person name="Young S.K."/>
            <person name="Zeng Q."/>
            <person name="Koehrsen M."/>
            <person name="Haas B."/>
            <person name="Borodovsky M."/>
            <person name="Guigo R."/>
            <person name="Alvarado L."/>
            <person name="Berlin A."/>
            <person name="Bochicchio J."/>
            <person name="Borenstein D."/>
            <person name="Chapman S."/>
            <person name="Chen Z."/>
            <person name="Freedman E."/>
            <person name="Gellesch M."/>
            <person name="Goldberg J."/>
            <person name="Griggs A."/>
            <person name="Gujja S."/>
            <person name="Heilman E."/>
            <person name="Heiman D."/>
            <person name="Hepburn T."/>
            <person name="Howarth C."/>
            <person name="Jen D."/>
            <person name="Larson L."/>
            <person name="Mehta T."/>
            <person name="Park D."/>
            <person name="Pearson M."/>
            <person name="Roberts A."/>
            <person name="Saif S."/>
            <person name="Shenoy N."/>
            <person name="Sisk P."/>
            <person name="Stolte C."/>
            <person name="Sykes S."/>
            <person name="Thomson T."/>
            <person name="Walk T."/>
            <person name="White J."/>
            <person name="Yandava C."/>
            <person name="Burger G."/>
            <person name="Gray M.W."/>
            <person name="Holland P.W.H."/>
            <person name="King N."/>
            <person name="Lang F.B.F."/>
            <person name="Roger A.J."/>
            <person name="Ruiz-Trillo I."/>
            <person name="Lander E."/>
            <person name="Nusbaum C."/>
        </authorList>
    </citation>
    <scope>NUCLEOTIDE SEQUENCE [LARGE SCALE GENOMIC DNA]</scope>
    <source>
        <strain evidence="2 3">ATCC 50062</strain>
    </source>
</reference>
<dbReference type="PIRSF" id="PIRSF015730">
    <property type="entry name" value="TFAR19"/>
    <property type="match status" value="1"/>
</dbReference>
<dbReference type="GO" id="GO:0005829">
    <property type="term" value="C:cytosol"/>
    <property type="evidence" value="ECO:0007669"/>
    <property type="project" value="TreeGrafter"/>
</dbReference>
<dbReference type="STRING" id="461836.A0A0L0D443"/>
<keyword evidence="3" id="KW-1185">Reference proteome</keyword>